<evidence type="ECO:0000256" key="6">
    <source>
        <dbReference type="ARBA" id="ARBA00022618"/>
    </source>
</evidence>
<dbReference type="InterPro" id="IPR027417">
    <property type="entry name" value="P-loop_NTPase"/>
</dbReference>
<accession>A0A2P1PZF3</accession>
<comment type="function">
    <text evidence="1">Part of the ABC transporter FtsEX involved in cellular division. Important for assembly or stability of the septal ring.</text>
</comment>
<dbReference type="OrthoDB" id="9802264at2"/>
<feature type="domain" description="ABC transporter" evidence="12">
    <location>
        <begin position="2"/>
        <end position="224"/>
    </location>
</feature>
<dbReference type="GO" id="GO:0016887">
    <property type="term" value="F:ATP hydrolysis activity"/>
    <property type="evidence" value="ECO:0007669"/>
    <property type="project" value="InterPro"/>
</dbReference>
<dbReference type="AlphaFoldDB" id="A0A2P1PZF3"/>
<dbReference type="SUPFAM" id="SSF52540">
    <property type="entry name" value="P-loop containing nucleoside triphosphate hydrolases"/>
    <property type="match status" value="1"/>
</dbReference>
<evidence type="ECO:0000313" key="13">
    <source>
        <dbReference type="EMBL" id="AVQ00224.1"/>
    </source>
</evidence>
<evidence type="ECO:0000313" key="14">
    <source>
        <dbReference type="Proteomes" id="UP000241074"/>
    </source>
</evidence>
<dbReference type="PROSITE" id="PS00211">
    <property type="entry name" value="ABC_TRANSPORTER_1"/>
    <property type="match status" value="1"/>
</dbReference>
<comment type="similarity">
    <text evidence="3 11">Belongs to the ABC transporter superfamily.</text>
</comment>
<dbReference type="InterPro" id="IPR017871">
    <property type="entry name" value="ABC_transporter-like_CS"/>
</dbReference>
<keyword evidence="5 11" id="KW-1003">Cell membrane</keyword>
<evidence type="ECO:0000256" key="2">
    <source>
        <dbReference type="ARBA" id="ARBA00004202"/>
    </source>
</evidence>
<evidence type="ECO:0000259" key="12">
    <source>
        <dbReference type="PROSITE" id="PS50893"/>
    </source>
</evidence>
<name>A0A2P1PZF3_9GAMM</name>
<evidence type="ECO:0000256" key="1">
    <source>
        <dbReference type="ARBA" id="ARBA00002579"/>
    </source>
</evidence>
<dbReference type="EMBL" id="CP027860">
    <property type="protein sequence ID" value="AVQ00224.1"/>
    <property type="molecule type" value="Genomic_DNA"/>
</dbReference>
<dbReference type="Gene3D" id="3.40.50.300">
    <property type="entry name" value="P-loop containing nucleotide triphosphate hydrolases"/>
    <property type="match status" value="1"/>
</dbReference>
<keyword evidence="14" id="KW-1185">Reference proteome</keyword>
<dbReference type="InterPro" id="IPR003593">
    <property type="entry name" value="AAA+_ATPase"/>
</dbReference>
<dbReference type="GO" id="GO:0005524">
    <property type="term" value="F:ATP binding"/>
    <property type="evidence" value="ECO:0007669"/>
    <property type="project" value="UniProtKB-UniRule"/>
</dbReference>
<dbReference type="KEGG" id="xba:C7S18_21940"/>
<dbReference type="FunFam" id="3.40.50.300:FF:000056">
    <property type="entry name" value="Cell division ATP-binding protein FtsE"/>
    <property type="match status" value="1"/>
</dbReference>
<dbReference type="InterPro" id="IPR015854">
    <property type="entry name" value="ABC_transpr_LolD-like"/>
</dbReference>
<evidence type="ECO:0000256" key="5">
    <source>
        <dbReference type="ARBA" id="ARBA00022475"/>
    </source>
</evidence>
<dbReference type="PROSITE" id="PS50893">
    <property type="entry name" value="ABC_TRANSPORTER_2"/>
    <property type="match status" value="1"/>
</dbReference>
<evidence type="ECO:0000256" key="11">
    <source>
        <dbReference type="RuleBase" id="RU365094"/>
    </source>
</evidence>
<comment type="subcellular location">
    <subcellularLocation>
        <location evidence="11">Cell inner membrane</location>
        <topology evidence="11">Peripheral membrane protein</topology>
        <orientation evidence="11">Cytoplasmic side</orientation>
    </subcellularLocation>
    <subcellularLocation>
        <location evidence="2">Cell membrane</location>
        <topology evidence="2">Peripheral membrane protein</topology>
    </subcellularLocation>
</comment>
<dbReference type="GO" id="GO:0051301">
    <property type="term" value="P:cell division"/>
    <property type="evidence" value="ECO:0007669"/>
    <property type="project" value="UniProtKB-UniRule"/>
</dbReference>
<evidence type="ECO:0000256" key="7">
    <source>
        <dbReference type="ARBA" id="ARBA00022741"/>
    </source>
</evidence>
<dbReference type="InterPro" id="IPR005286">
    <property type="entry name" value="Cell_div_FtsE"/>
</dbReference>
<evidence type="ECO:0000256" key="3">
    <source>
        <dbReference type="ARBA" id="ARBA00005417"/>
    </source>
</evidence>
<keyword evidence="8 11" id="KW-0067">ATP-binding</keyword>
<proteinExistence type="inferred from homology"/>
<dbReference type="NCBIfam" id="TIGR02673">
    <property type="entry name" value="FtsE"/>
    <property type="match status" value="1"/>
</dbReference>
<dbReference type="Pfam" id="PF00005">
    <property type="entry name" value="ABC_tran"/>
    <property type="match status" value="1"/>
</dbReference>
<evidence type="ECO:0000256" key="8">
    <source>
        <dbReference type="ARBA" id="ARBA00022840"/>
    </source>
</evidence>
<sequence length="224" mass="24839">MIEFEGVYKRYQGGLTGLADLNFAIQRGEMVFVTGHSGAGKSTLIKLIGLLERASRGQVRIDGKDLNQLRRPDAQAHRRRLGMVFQDYRLLNQQPVFDNVALPLRIAGWQPAEIDKRVRAVLDLVGLGNRTADFPLMLSGGEQQRVGIARALAPRPSLIIADEPTGNLDPKLATDVMQLFVSLMQAGITVVVASHDLHLIQRMKKRVLVLDKGRLIDDFRPEAA</sequence>
<dbReference type="PANTHER" id="PTHR24220">
    <property type="entry name" value="IMPORT ATP-BINDING PROTEIN"/>
    <property type="match status" value="1"/>
</dbReference>
<organism evidence="13 14">
    <name type="scientific">Ahniella affigens</name>
    <dbReference type="NCBI Taxonomy" id="2021234"/>
    <lineage>
        <taxon>Bacteria</taxon>
        <taxon>Pseudomonadati</taxon>
        <taxon>Pseudomonadota</taxon>
        <taxon>Gammaproteobacteria</taxon>
        <taxon>Lysobacterales</taxon>
        <taxon>Rhodanobacteraceae</taxon>
        <taxon>Ahniella</taxon>
    </lineage>
</organism>
<evidence type="ECO:0000256" key="4">
    <source>
        <dbReference type="ARBA" id="ARBA00020019"/>
    </source>
</evidence>
<dbReference type="InterPro" id="IPR003439">
    <property type="entry name" value="ABC_transporter-like_ATP-bd"/>
</dbReference>
<keyword evidence="6 11" id="KW-0132">Cell division</keyword>
<dbReference type="GO" id="GO:0022857">
    <property type="term" value="F:transmembrane transporter activity"/>
    <property type="evidence" value="ECO:0007669"/>
    <property type="project" value="TreeGrafter"/>
</dbReference>
<reference evidence="13 14" key="2">
    <citation type="submission" date="2018-03" db="EMBL/GenBank/DDBJ databases">
        <authorList>
            <person name="Keele B.F."/>
        </authorList>
    </citation>
    <scope>NUCLEOTIDE SEQUENCE [LARGE SCALE GENOMIC DNA]</scope>
    <source>
        <strain evidence="13 14">D13</strain>
    </source>
</reference>
<keyword evidence="7 11" id="KW-0547">Nucleotide-binding</keyword>
<gene>
    <name evidence="11 13" type="primary">ftsE</name>
    <name evidence="13" type="ORF">C7S18_21940</name>
</gene>
<protein>
    <recommendedName>
        <fullName evidence="4 11">Cell division ATP-binding protein FtsE</fullName>
    </recommendedName>
</protein>
<evidence type="ECO:0000256" key="10">
    <source>
        <dbReference type="ARBA" id="ARBA00023306"/>
    </source>
</evidence>
<dbReference type="PANTHER" id="PTHR24220:SF470">
    <property type="entry name" value="CELL DIVISION ATP-BINDING PROTEIN FTSE"/>
    <property type="match status" value="1"/>
</dbReference>
<dbReference type="GO" id="GO:0005886">
    <property type="term" value="C:plasma membrane"/>
    <property type="evidence" value="ECO:0007669"/>
    <property type="project" value="UniProtKB-SubCell"/>
</dbReference>
<reference evidence="13 14" key="1">
    <citation type="submission" date="2018-03" db="EMBL/GenBank/DDBJ databases">
        <title>Ahniella affigens gen. nov., sp. nov., a gammaproteobacterium isolated from sandy soil near a stream.</title>
        <authorList>
            <person name="Ko Y."/>
            <person name="Kim J.-H."/>
        </authorList>
    </citation>
    <scope>NUCLEOTIDE SEQUENCE [LARGE SCALE GENOMIC DNA]</scope>
    <source>
        <strain evidence="13 14">D13</strain>
    </source>
</reference>
<dbReference type="SMART" id="SM00382">
    <property type="entry name" value="AAA"/>
    <property type="match status" value="1"/>
</dbReference>
<keyword evidence="10 11" id="KW-0131">Cell cycle</keyword>
<dbReference type="RefSeq" id="WP_106894141.1">
    <property type="nucleotide sequence ID" value="NZ_CP027860.1"/>
</dbReference>
<comment type="subunit">
    <text evidence="11">Homodimer. Forms a membrane-associated complex with FtsX.</text>
</comment>
<evidence type="ECO:0000256" key="9">
    <source>
        <dbReference type="ARBA" id="ARBA00023136"/>
    </source>
</evidence>
<dbReference type="Proteomes" id="UP000241074">
    <property type="component" value="Chromosome"/>
</dbReference>
<keyword evidence="9 11" id="KW-0472">Membrane</keyword>